<keyword evidence="4 6" id="KW-0862">Zinc</keyword>
<evidence type="ECO:0000256" key="4">
    <source>
        <dbReference type="ARBA" id="ARBA00022833"/>
    </source>
</evidence>
<gene>
    <name evidence="9" type="primary">LOC109477750</name>
</gene>
<comment type="pathway">
    <text evidence="5">Amino-acid biosynthesis; L-methionine biosynthesis via de novo pathway.</text>
</comment>
<keyword evidence="8" id="KW-1185">Reference proteome</keyword>
<dbReference type="InterPro" id="IPR003726">
    <property type="entry name" value="HCY_dom"/>
</dbReference>
<proteinExistence type="predicted"/>
<dbReference type="InterPro" id="IPR017226">
    <property type="entry name" value="BHMT-like"/>
</dbReference>
<dbReference type="NCBIfam" id="NF007020">
    <property type="entry name" value="PRK09485.1"/>
    <property type="match status" value="1"/>
</dbReference>
<evidence type="ECO:0000256" key="3">
    <source>
        <dbReference type="ARBA" id="ARBA00022723"/>
    </source>
</evidence>
<dbReference type="InterPro" id="IPR051486">
    <property type="entry name" value="Hcy_S-methyltransferase"/>
</dbReference>
<reference evidence="9" key="1">
    <citation type="submission" date="2025-08" db="UniProtKB">
        <authorList>
            <consortium name="RefSeq"/>
        </authorList>
    </citation>
    <scope>IDENTIFICATION</scope>
    <source>
        <tissue evidence="9">Gonad</tissue>
    </source>
</reference>
<keyword evidence="2 6" id="KW-0808">Transferase</keyword>
<dbReference type="GO" id="GO:0009086">
    <property type="term" value="P:methionine biosynthetic process"/>
    <property type="evidence" value="ECO:0007669"/>
    <property type="project" value="InterPro"/>
</dbReference>
<name>A0A6P4YZC2_BRABE</name>
<evidence type="ECO:0000256" key="5">
    <source>
        <dbReference type="ARBA" id="ARBA00034478"/>
    </source>
</evidence>
<dbReference type="InterPro" id="IPR036589">
    <property type="entry name" value="HCY_dom_sf"/>
</dbReference>
<dbReference type="GO" id="GO:0032259">
    <property type="term" value="P:methylation"/>
    <property type="evidence" value="ECO:0007669"/>
    <property type="project" value="UniProtKB-KW"/>
</dbReference>
<dbReference type="Gene3D" id="3.20.20.330">
    <property type="entry name" value="Homocysteine-binding-like domain"/>
    <property type="match status" value="1"/>
</dbReference>
<dbReference type="GeneID" id="109477750"/>
<dbReference type="PANTHER" id="PTHR46015:SF1">
    <property type="entry name" value="HOMOCYSTEINE S-METHYLTRANSFERASE-LIKE ISOFORM 1"/>
    <property type="match status" value="1"/>
</dbReference>
<comment type="cofactor">
    <cofactor evidence="6">
        <name>Zn(2+)</name>
        <dbReference type="ChEBI" id="CHEBI:29105"/>
    </cofactor>
</comment>
<dbReference type="PANTHER" id="PTHR46015">
    <property type="entry name" value="ZGC:172121"/>
    <property type="match status" value="1"/>
</dbReference>
<evidence type="ECO:0000313" key="8">
    <source>
        <dbReference type="Proteomes" id="UP000515135"/>
    </source>
</evidence>
<evidence type="ECO:0000256" key="1">
    <source>
        <dbReference type="ARBA" id="ARBA00022603"/>
    </source>
</evidence>
<feature type="domain" description="Hcy-binding" evidence="7">
    <location>
        <begin position="14"/>
        <end position="329"/>
    </location>
</feature>
<dbReference type="AlphaFoldDB" id="A0A6P4YZC2"/>
<keyword evidence="3 6" id="KW-0479">Metal-binding</keyword>
<dbReference type="Pfam" id="PF02574">
    <property type="entry name" value="S-methyl_trans"/>
    <property type="match status" value="1"/>
</dbReference>
<dbReference type="GO" id="GO:0033528">
    <property type="term" value="P:S-methylmethionine cycle"/>
    <property type="evidence" value="ECO:0007669"/>
    <property type="project" value="TreeGrafter"/>
</dbReference>
<dbReference type="UniPathway" id="UPA00051">
    <property type="reaction ID" value="UER00083"/>
</dbReference>
<dbReference type="SUPFAM" id="SSF82282">
    <property type="entry name" value="Homocysteine S-methyltransferase"/>
    <property type="match status" value="1"/>
</dbReference>
<accession>A0A6P4YZC2</accession>
<dbReference type="KEGG" id="bbel:109477750"/>
<evidence type="ECO:0000256" key="2">
    <source>
        <dbReference type="ARBA" id="ARBA00022679"/>
    </source>
</evidence>
<keyword evidence="1 6" id="KW-0489">Methyltransferase</keyword>
<feature type="binding site" evidence="6">
    <location>
        <position position="314"/>
    </location>
    <ligand>
        <name>Zn(2+)</name>
        <dbReference type="ChEBI" id="CHEBI:29105"/>
    </ligand>
</feature>
<dbReference type="PIRSF" id="PIRSF037505">
    <property type="entry name" value="Betaine_HMT"/>
    <property type="match status" value="1"/>
</dbReference>
<organism evidence="8 9">
    <name type="scientific">Branchiostoma belcheri</name>
    <name type="common">Amphioxus</name>
    <dbReference type="NCBI Taxonomy" id="7741"/>
    <lineage>
        <taxon>Eukaryota</taxon>
        <taxon>Metazoa</taxon>
        <taxon>Chordata</taxon>
        <taxon>Cephalochordata</taxon>
        <taxon>Leptocardii</taxon>
        <taxon>Amphioxiformes</taxon>
        <taxon>Branchiostomatidae</taxon>
        <taxon>Branchiostoma</taxon>
    </lineage>
</organism>
<feature type="binding site" evidence="6">
    <location>
        <position position="247"/>
    </location>
    <ligand>
        <name>Zn(2+)</name>
        <dbReference type="ChEBI" id="CHEBI:29105"/>
    </ligand>
</feature>
<dbReference type="Proteomes" id="UP000515135">
    <property type="component" value="Unplaced"/>
</dbReference>
<evidence type="ECO:0000259" key="7">
    <source>
        <dbReference type="PROSITE" id="PS50970"/>
    </source>
</evidence>
<dbReference type="FunFam" id="3.20.20.330:FF:000002">
    <property type="entry name" value="Homocysteine S-methyltransferase"/>
    <property type="match status" value="1"/>
</dbReference>
<dbReference type="RefSeq" id="XP_019634655.1">
    <property type="nucleotide sequence ID" value="XM_019779096.1"/>
</dbReference>
<evidence type="ECO:0000313" key="9">
    <source>
        <dbReference type="RefSeq" id="XP_019634655.1"/>
    </source>
</evidence>
<dbReference type="GO" id="GO:0008898">
    <property type="term" value="F:S-adenosylmethionine-homocysteine S-methyltransferase activity"/>
    <property type="evidence" value="ECO:0007669"/>
    <property type="project" value="TreeGrafter"/>
</dbReference>
<dbReference type="PROSITE" id="PS50970">
    <property type="entry name" value="HCY"/>
    <property type="match status" value="1"/>
</dbReference>
<evidence type="ECO:0000256" key="6">
    <source>
        <dbReference type="PROSITE-ProRule" id="PRU00333"/>
    </source>
</evidence>
<protein>
    <submittedName>
        <fullName evidence="9">Uncharacterized protein LOC109477750 isoform X1</fullName>
    </submittedName>
</protein>
<feature type="binding site" evidence="6">
    <location>
        <position position="315"/>
    </location>
    <ligand>
        <name>Zn(2+)</name>
        <dbReference type="ChEBI" id="CHEBI:29105"/>
    </ligand>
</feature>
<dbReference type="GO" id="GO:0008270">
    <property type="term" value="F:zinc ion binding"/>
    <property type="evidence" value="ECO:0007669"/>
    <property type="project" value="InterPro"/>
</dbReference>
<sequence length="337" mass="37000">MWFCQSHVQDIPNTCLLTETSTMETKVLDGGLATELDFAGFNINDDPLWSARLLATNPAAIKQVHKSFLTAGSDVIITATYQASIPGFQEYLGVSVEEAHKLMDHGVRIAKQACLEFSKEREKGDSPGRRTPLAAGSVGPYGACLHDASEYTGEYVDTMSIEELQRWHRPRLGQLITSGADMVAIETIPALKEAAALVQLLREFPNTRAWVTFSCKDGLHTCHGESFPEAVAAVLKSPQVFAAGANCCMPEHVAPLLQKARELCRDPAKFFIAYPNSGEKWAAGTGWYGKADCCPLSTYVPEWLDLGARWIGGCCRTRPDDIKDIRTSIEQWKKTTG</sequence>
<dbReference type="OrthoDB" id="261426at2759"/>